<dbReference type="RefSeq" id="WP_135626507.1">
    <property type="nucleotide sequence ID" value="NZ_RQGU01000077.1"/>
</dbReference>
<evidence type="ECO:0000313" key="2">
    <source>
        <dbReference type="Proteomes" id="UP000298057"/>
    </source>
</evidence>
<keyword evidence="2" id="KW-1185">Reference proteome</keyword>
<comment type="caution">
    <text evidence="1">The sequence shown here is derived from an EMBL/GenBank/DDBJ whole genome shotgun (WGS) entry which is preliminary data.</text>
</comment>
<proteinExistence type="predicted"/>
<name>A0ABY2NG18_9LEPT</name>
<evidence type="ECO:0008006" key="3">
    <source>
        <dbReference type="Google" id="ProtNLM"/>
    </source>
</evidence>
<sequence length="360" mass="42587">MNKTIRKPNNWQDFETLCKKLWGEIWSCPSIKKNGRAGQTQNGVDIYGIPKTSENYWGIQCKGKDDYSNAKLTETEILEEIEKAKEFKPALETFIIASTANKDAPIEEFVRIKNLESKKSGSFSIEIYFWEDIADLIEENKDTFNWYVVNKTHKENFEIEITINEQNSNLIIEPEYTLTQVEIIENEEKEKRIFRPRIDFNQMIPETEINLSFCKLDVNFCNIGSTVIEEYWLMLDFSEELQDISFSNEEYQSSIQQSLMKTNREVHISNKTVKFYPSNKILIQKNCRSFEIFIKPFRKNYEFKINWKLYAKDFDTNGFFNIKVEPKVDLRKIKRISSKNSDEKVGDIKEVYSEKKINKQ</sequence>
<reference evidence="2" key="1">
    <citation type="journal article" date="2019" name="PLoS Negl. Trop. Dis.">
        <title>Revisiting the worldwide diversity of Leptospira species in the environment.</title>
        <authorList>
            <person name="Vincent A.T."/>
            <person name="Schiettekatte O."/>
            <person name="Bourhy P."/>
            <person name="Veyrier F.J."/>
            <person name="Picardeau M."/>
        </authorList>
    </citation>
    <scope>NUCLEOTIDE SEQUENCE [LARGE SCALE GENOMIC DNA]</scope>
    <source>
        <strain evidence="2">201702406</strain>
    </source>
</reference>
<protein>
    <recommendedName>
        <fullName evidence="3">Mrr-like domain-containing protein</fullName>
    </recommendedName>
</protein>
<dbReference type="EMBL" id="RQGU01000077">
    <property type="protein sequence ID" value="TGM23576.1"/>
    <property type="molecule type" value="Genomic_DNA"/>
</dbReference>
<gene>
    <name evidence="1" type="ORF">EHQ82_05460</name>
</gene>
<evidence type="ECO:0000313" key="1">
    <source>
        <dbReference type="EMBL" id="TGM23576.1"/>
    </source>
</evidence>
<dbReference type="Proteomes" id="UP000298057">
    <property type="component" value="Unassembled WGS sequence"/>
</dbReference>
<accession>A0ABY2NG18</accession>
<organism evidence="1 2">
    <name type="scientific">Leptospira selangorensis</name>
    <dbReference type="NCBI Taxonomy" id="2484982"/>
    <lineage>
        <taxon>Bacteria</taxon>
        <taxon>Pseudomonadati</taxon>
        <taxon>Spirochaetota</taxon>
        <taxon>Spirochaetia</taxon>
        <taxon>Leptospirales</taxon>
        <taxon>Leptospiraceae</taxon>
        <taxon>Leptospira</taxon>
    </lineage>
</organism>